<comment type="caution">
    <text evidence="10">The sequence shown here is derived from an EMBL/GenBank/DDBJ whole genome shotgun (WGS) entry which is preliminary data.</text>
</comment>
<protein>
    <submittedName>
        <fullName evidence="10">RagB/SusD family nutrient uptake outer membrane protein</fullName>
    </submittedName>
</protein>
<dbReference type="PROSITE" id="PS50005">
    <property type="entry name" value="TPR"/>
    <property type="match status" value="1"/>
</dbReference>
<dbReference type="InterPro" id="IPR019734">
    <property type="entry name" value="TPR_rpt"/>
</dbReference>
<evidence type="ECO:0000259" key="9">
    <source>
        <dbReference type="Pfam" id="PF14322"/>
    </source>
</evidence>
<name>A0A5C7APB4_9FLAO</name>
<dbReference type="EMBL" id="VOSC01000025">
    <property type="protein sequence ID" value="TXE10201.1"/>
    <property type="molecule type" value="Genomic_DNA"/>
</dbReference>
<evidence type="ECO:0000256" key="2">
    <source>
        <dbReference type="ARBA" id="ARBA00006275"/>
    </source>
</evidence>
<dbReference type="Pfam" id="PF14322">
    <property type="entry name" value="SusD-like_3"/>
    <property type="match status" value="1"/>
</dbReference>
<dbReference type="Proteomes" id="UP000321790">
    <property type="component" value="Unassembled WGS sequence"/>
</dbReference>
<gene>
    <name evidence="10" type="ORF">FUA26_11730</name>
</gene>
<dbReference type="Pfam" id="PF07980">
    <property type="entry name" value="SusD_RagB"/>
    <property type="match status" value="1"/>
</dbReference>
<evidence type="ECO:0000259" key="8">
    <source>
        <dbReference type="Pfam" id="PF07980"/>
    </source>
</evidence>
<keyword evidence="3 7" id="KW-0732">Signal</keyword>
<organism evidence="10 11">
    <name type="scientific">Seonamhaeicola algicola</name>
    <dbReference type="NCBI Taxonomy" id="1719036"/>
    <lineage>
        <taxon>Bacteria</taxon>
        <taxon>Pseudomonadati</taxon>
        <taxon>Bacteroidota</taxon>
        <taxon>Flavobacteriia</taxon>
        <taxon>Flavobacteriales</taxon>
        <taxon>Flavobacteriaceae</taxon>
    </lineage>
</organism>
<evidence type="ECO:0000256" key="3">
    <source>
        <dbReference type="ARBA" id="ARBA00022729"/>
    </source>
</evidence>
<evidence type="ECO:0000256" key="5">
    <source>
        <dbReference type="ARBA" id="ARBA00023237"/>
    </source>
</evidence>
<comment type="subcellular location">
    <subcellularLocation>
        <location evidence="1">Cell outer membrane</location>
    </subcellularLocation>
</comment>
<dbReference type="SUPFAM" id="SSF48452">
    <property type="entry name" value="TPR-like"/>
    <property type="match status" value="1"/>
</dbReference>
<dbReference type="GO" id="GO:0009279">
    <property type="term" value="C:cell outer membrane"/>
    <property type="evidence" value="ECO:0007669"/>
    <property type="project" value="UniProtKB-SubCell"/>
</dbReference>
<feature type="domain" description="RagB/SusD" evidence="8">
    <location>
        <begin position="268"/>
        <end position="605"/>
    </location>
</feature>
<proteinExistence type="inferred from homology"/>
<sequence>MKKKTYKKLVFLLVTSLCIFSCSEDFLEETNPVELSTSSFWLNINDLETGLTAVYNAFKDGNILRTGDEYNRSDMTFPGWGRPNTSNVYWLQTFNNSSDAPNAKWAALYKGIFRANQVIEATERLYPEFTGETLERADLVMAQARTFRGLFYFYLYTGFNNGAVPILDYVPQSIDDYYQPISPAETVQEFYRADLEYGVENLPMTYSEGKAGRLTSGTALALLGKSYLYEGDYTMAAQYFKTIIDDHPYSLTPDIGSNFTTRDEFNEESILEIGYSLNYKEELSPYGQDQNSSTINFAFSPVGGWRSLYPACWLNDLYRNEVLDMQDPRNTVSRPETDANGLIVRDEEGNPVMEENVPRVFSLRTSASIALVDDVDTQYYLKTSAQGTAYNNAEHCYWRKYTNWDIAESERDISATTPRSGVNVRVIRLADIYLMYAEALIAGGTNDAGVDEALVYINRVRRRSAVRLLGLDGTGEYPVNDHDNVSYNAQSLMEHLMHVERPLELSAEGNAIRTIDLRRWGITKQRFEELSQRQYWSDNFKFETEKGESGTRWGSILSGTEIEGKDPEPKWTEFEQAAANYTENLHGYWPIPNSEEVANPRLYDTP</sequence>
<evidence type="ECO:0000256" key="6">
    <source>
        <dbReference type="PROSITE-ProRule" id="PRU00339"/>
    </source>
</evidence>
<keyword evidence="4" id="KW-0472">Membrane</keyword>
<evidence type="ECO:0000256" key="4">
    <source>
        <dbReference type="ARBA" id="ARBA00023136"/>
    </source>
</evidence>
<dbReference type="InterPro" id="IPR033985">
    <property type="entry name" value="SusD-like_N"/>
</dbReference>
<reference evidence="11" key="1">
    <citation type="submission" date="2019-08" db="EMBL/GenBank/DDBJ databases">
        <title>Seonamhaeicola sediminis sp. nov., isolated from marine sediment.</title>
        <authorList>
            <person name="Cao W.R."/>
        </authorList>
    </citation>
    <scope>NUCLEOTIDE SEQUENCE [LARGE SCALE GENOMIC DNA]</scope>
    <source>
        <strain evidence="11">Gy8</strain>
    </source>
</reference>
<feature type="signal peptide" evidence="7">
    <location>
        <begin position="1"/>
        <end position="23"/>
    </location>
</feature>
<evidence type="ECO:0000256" key="1">
    <source>
        <dbReference type="ARBA" id="ARBA00004442"/>
    </source>
</evidence>
<evidence type="ECO:0000313" key="10">
    <source>
        <dbReference type="EMBL" id="TXE10201.1"/>
    </source>
</evidence>
<feature type="repeat" description="TPR" evidence="6">
    <location>
        <begin position="217"/>
        <end position="250"/>
    </location>
</feature>
<dbReference type="OrthoDB" id="5694214at2"/>
<comment type="similarity">
    <text evidence="2">Belongs to the SusD family.</text>
</comment>
<dbReference type="Gene3D" id="1.25.40.390">
    <property type="match status" value="1"/>
</dbReference>
<evidence type="ECO:0000256" key="7">
    <source>
        <dbReference type="SAM" id="SignalP"/>
    </source>
</evidence>
<evidence type="ECO:0000313" key="11">
    <source>
        <dbReference type="Proteomes" id="UP000321790"/>
    </source>
</evidence>
<feature type="chain" id="PRO_5022818787" evidence="7">
    <location>
        <begin position="24"/>
        <end position="606"/>
    </location>
</feature>
<keyword evidence="6" id="KW-0802">TPR repeat</keyword>
<feature type="domain" description="SusD-like N-terminal" evidence="9">
    <location>
        <begin position="25"/>
        <end position="228"/>
    </location>
</feature>
<accession>A0A5C7APB4</accession>
<keyword evidence="11" id="KW-1185">Reference proteome</keyword>
<dbReference type="InterPro" id="IPR011990">
    <property type="entry name" value="TPR-like_helical_dom_sf"/>
</dbReference>
<dbReference type="InterPro" id="IPR012944">
    <property type="entry name" value="SusD_RagB_dom"/>
</dbReference>
<dbReference type="RefSeq" id="WP_147136163.1">
    <property type="nucleotide sequence ID" value="NZ_VOSC01000025.1"/>
</dbReference>
<keyword evidence="5" id="KW-0998">Cell outer membrane</keyword>
<dbReference type="AlphaFoldDB" id="A0A5C7APB4"/>